<dbReference type="InterPro" id="IPR058664">
    <property type="entry name" value="ARB_00930-like_C"/>
</dbReference>
<evidence type="ECO:0000259" key="2">
    <source>
        <dbReference type="Pfam" id="PF26335"/>
    </source>
</evidence>
<dbReference type="EMBL" id="HG792015">
    <property type="protein sequence ID" value="CDM27254.1"/>
    <property type="molecule type" value="Genomic_DNA"/>
</dbReference>
<keyword evidence="1" id="KW-0732">Signal</keyword>
<dbReference type="STRING" id="1365484.W6PZ97"/>
<evidence type="ECO:0000313" key="4">
    <source>
        <dbReference type="Proteomes" id="UP000030686"/>
    </source>
</evidence>
<feature type="chain" id="PRO_5004879273" evidence="1">
    <location>
        <begin position="18"/>
        <end position="131"/>
    </location>
</feature>
<feature type="signal peptide" evidence="1">
    <location>
        <begin position="1"/>
        <end position="17"/>
    </location>
</feature>
<protein>
    <submittedName>
        <fullName evidence="3">Genomic scaffold, ProqFM164S01</fullName>
    </submittedName>
</protein>
<dbReference type="AlphaFoldDB" id="W6PZ97"/>
<keyword evidence="4" id="KW-1185">Reference proteome</keyword>
<organism evidence="3 4">
    <name type="scientific">Penicillium roqueforti (strain FM164)</name>
    <dbReference type="NCBI Taxonomy" id="1365484"/>
    <lineage>
        <taxon>Eukaryota</taxon>
        <taxon>Fungi</taxon>
        <taxon>Dikarya</taxon>
        <taxon>Ascomycota</taxon>
        <taxon>Pezizomycotina</taxon>
        <taxon>Eurotiomycetes</taxon>
        <taxon>Eurotiomycetidae</taxon>
        <taxon>Eurotiales</taxon>
        <taxon>Aspergillaceae</taxon>
        <taxon>Penicillium</taxon>
    </lineage>
</organism>
<dbReference type="OrthoDB" id="10250282at2759"/>
<reference evidence="3" key="1">
    <citation type="journal article" date="2014" name="Nat. Commun.">
        <title>Multiple recent horizontal transfers of a large genomic region in cheese making fungi.</title>
        <authorList>
            <person name="Cheeseman K."/>
            <person name="Ropars J."/>
            <person name="Renault P."/>
            <person name="Dupont J."/>
            <person name="Gouzy J."/>
            <person name="Branca A."/>
            <person name="Abraham A.L."/>
            <person name="Ceppi M."/>
            <person name="Conseiller E."/>
            <person name="Debuchy R."/>
            <person name="Malagnac F."/>
            <person name="Goarin A."/>
            <person name="Silar P."/>
            <person name="Lacoste S."/>
            <person name="Sallet E."/>
            <person name="Bensimon A."/>
            <person name="Giraud T."/>
            <person name="Brygoo Y."/>
        </authorList>
    </citation>
    <scope>NUCLEOTIDE SEQUENCE [LARGE SCALE GENOMIC DNA]</scope>
    <source>
        <strain evidence="3">FM164</strain>
    </source>
</reference>
<accession>W6PZ97</accession>
<dbReference type="Pfam" id="PF26335">
    <property type="entry name" value="ARB_00930_C"/>
    <property type="match status" value="1"/>
</dbReference>
<feature type="domain" description="Beta-lactamase-like ARB-00930-like C-terminal" evidence="2">
    <location>
        <begin position="11"/>
        <end position="129"/>
    </location>
</feature>
<sequence>MALVVSILIYCTSGSNSSITITADDGPGFVVSAWISNSVDMIESLMALQGVTDRSAISIRLQPSGLETPGRIFFLTVIYALPMSEDAGPFVGSCFSWMMATWTFQTFEFALDYDGTTTSLSPRALRVTYSS</sequence>
<dbReference type="Proteomes" id="UP000030686">
    <property type="component" value="Unassembled WGS sequence"/>
</dbReference>
<proteinExistence type="predicted"/>
<name>W6PZ97_PENRF</name>
<evidence type="ECO:0000256" key="1">
    <source>
        <dbReference type="SAM" id="SignalP"/>
    </source>
</evidence>
<gene>
    <name evidence="3" type="ORF">PROQFM164_S01g001063</name>
</gene>
<evidence type="ECO:0000313" key="3">
    <source>
        <dbReference type="EMBL" id="CDM27254.1"/>
    </source>
</evidence>